<keyword evidence="1" id="KW-0812">Transmembrane</keyword>
<dbReference type="InterPro" id="IPR011110">
    <property type="entry name" value="Reg_prop"/>
</dbReference>
<keyword evidence="5" id="KW-1185">Reference proteome</keyword>
<name>A0A5M6CDX0_9BACT</name>
<organism evidence="4 5">
    <name type="scientific">Taibaiella lutea</name>
    <dbReference type="NCBI Taxonomy" id="2608001"/>
    <lineage>
        <taxon>Bacteria</taxon>
        <taxon>Pseudomonadati</taxon>
        <taxon>Bacteroidota</taxon>
        <taxon>Chitinophagia</taxon>
        <taxon>Chitinophagales</taxon>
        <taxon>Chitinophagaceae</taxon>
        <taxon>Taibaiella</taxon>
    </lineage>
</organism>
<dbReference type="EMBL" id="VWSH01000003">
    <property type="protein sequence ID" value="KAA5533368.1"/>
    <property type="molecule type" value="Genomic_DNA"/>
</dbReference>
<accession>A0A5M6CDX0</accession>
<keyword evidence="1" id="KW-1133">Transmembrane helix</keyword>
<evidence type="ECO:0000313" key="5">
    <source>
        <dbReference type="Proteomes" id="UP000323632"/>
    </source>
</evidence>
<dbReference type="GO" id="GO:0016020">
    <property type="term" value="C:membrane"/>
    <property type="evidence" value="ECO:0007669"/>
    <property type="project" value="InterPro"/>
</dbReference>
<dbReference type="Gene3D" id="3.30.565.10">
    <property type="entry name" value="Histidine kinase-like ATPase, C-terminal domain"/>
    <property type="match status" value="1"/>
</dbReference>
<dbReference type="InterPro" id="IPR013783">
    <property type="entry name" value="Ig-like_fold"/>
</dbReference>
<sequence>MNFIKSGYCIILLCMCFFTKANAQLLTYKTLSAEDGLLSIEVHTIIQDSKGYVWIGTKNGLCRWDSKNFEYFTIADGLPNNEVLYVYEDSKGRIWISCFSEELCYYFNGRIYNSKNAPFLNKIKSQQGLMFIEQNNEFYYKSTDASLIKFNLLTQKSTVIHDSLKAAAFFFIINKGKVWGFQDERNRNRLIAKDARNLILNEDTSYYTPYYFCPNLPSNNILTCIDFRHKRYSFQKGLDTPFYHANYTNKEFRFAIYNEGRIMEIYNNYILQKKDNYKIKVDYPDRQQTIDIKKNLFMVTTDGLLFCRQMPVLEYEQNSRINNNAKFLFRYGGEVYIVNNRYELINVNKQQKINQLKSNAINLYNLLSFEGKFYLSTSFDLYRFADPNKKIEDLNYLRYSNFKYISPSKKANHLFTANGLGPGIFLISPQTHTYDTLLLDIQKNVYSIFEDSHSRLWYSTTDKVYYTDEYYNGIKRSREFVLDPSSPVFCKSIGEDNKGNLFFTTNGGVFVYDGKHKYRIDQASLLSDNECSKVVIDTLRSSFWVATKDGLNRIGYYRENGILKFKVLSKFFASDGLRSDNISDILLDSNKLYIATDKGVNILDDVNYRPDTMPIPVYVKLTAINAAANKGYDTIKTIELEHDRNNLTIGFSALYFLRRDRLKIKAYLYRDNSLVSQNDVTGDKIDYYSLNDGDYKLVLYAFDQDYHYNNGQSTPFEFTIKPPYYKTWWFIIGSSLLVIIISTSLMLWNLTRRKKRAIQQAELQARLNESTLKSLQSQMNPHFVFNSLNTIQSFITEKDEAGAIDYLSDFSVLMREILEQSVHTFISLENEIQFLKQYMQLEITRYKHSFDIAWDIKLDEEDLTDIYIPTMLIQPILENAVKHGVSALNDVKGHIEVTFGLVNKHLLGVTIKDNGQPSGGKSFKGNSIAVQTIKDRLNIYTKNKVKGEYHLLVAETGATATITIPI</sequence>
<protein>
    <recommendedName>
        <fullName evidence="3">Signal transduction histidine kinase internal region domain-containing protein</fullName>
    </recommendedName>
</protein>
<keyword evidence="1" id="KW-0472">Membrane</keyword>
<feature type="domain" description="Signal transduction histidine kinase internal region" evidence="3">
    <location>
        <begin position="771"/>
        <end position="849"/>
    </location>
</feature>
<comment type="caution">
    <text evidence="4">The sequence shown here is derived from an EMBL/GenBank/DDBJ whole genome shotgun (WGS) entry which is preliminary data.</text>
</comment>
<dbReference type="PANTHER" id="PTHR34220:SF7">
    <property type="entry name" value="SENSOR HISTIDINE KINASE YPDA"/>
    <property type="match status" value="1"/>
</dbReference>
<dbReference type="Pfam" id="PF07494">
    <property type="entry name" value="Reg_prop"/>
    <property type="match status" value="2"/>
</dbReference>
<dbReference type="SUPFAM" id="SSF55874">
    <property type="entry name" value="ATPase domain of HSP90 chaperone/DNA topoisomerase II/histidine kinase"/>
    <property type="match status" value="1"/>
</dbReference>
<reference evidence="4 5" key="1">
    <citation type="submission" date="2019-09" db="EMBL/GenBank/DDBJ databases">
        <title>Genome sequence and assembly of Taibaiella sp.</title>
        <authorList>
            <person name="Chhetri G."/>
        </authorList>
    </citation>
    <scope>NUCLEOTIDE SEQUENCE [LARGE SCALE GENOMIC DNA]</scope>
    <source>
        <strain evidence="4 5">KVB11</strain>
    </source>
</reference>
<dbReference type="InterPro" id="IPR015943">
    <property type="entry name" value="WD40/YVTN_repeat-like_dom_sf"/>
</dbReference>
<dbReference type="Pfam" id="PF06580">
    <property type="entry name" value="His_kinase"/>
    <property type="match status" value="1"/>
</dbReference>
<dbReference type="InterPro" id="IPR010559">
    <property type="entry name" value="Sig_transdc_His_kin_internal"/>
</dbReference>
<dbReference type="InterPro" id="IPR036890">
    <property type="entry name" value="HATPase_C_sf"/>
</dbReference>
<dbReference type="PANTHER" id="PTHR34220">
    <property type="entry name" value="SENSOR HISTIDINE KINASE YPDA"/>
    <property type="match status" value="1"/>
</dbReference>
<evidence type="ECO:0000256" key="1">
    <source>
        <dbReference type="SAM" id="Phobius"/>
    </source>
</evidence>
<dbReference type="Gene3D" id="2.60.40.10">
    <property type="entry name" value="Immunoglobulins"/>
    <property type="match status" value="1"/>
</dbReference>
<feature type="chain" id="PRO_5024342687" description="Signal transduction histidine kinase internal region domain-containing protein" evidence="2">
    <location>
        <begin position="24"/>
        <end position="966"/>
    </location>
</feature>
<keyword evidence="2" id="KW-0732">Signal</keyword>
<dbReference type="GO" id="GO:0000155">
    <property type="term" value="F:phosphorelay sensor kinase activity"/>
    <property type="evidence" value="ECO:0007669"/>
    <property type="project" value="InterPro"/>
</dbReference>
<evidence type="ECO:0000313" key="4">
    <source>
        <dbReference type="EMBL" id="KAA5533368.1"/>
    </source>
</evidence>
<dbReference type="InterPro" id="IPR050640">
    <property type="entry name" value="Bact_2-comp_sensor_kinase"/>
</dbReference>
<evidence type="ECO:0000259" key="3">
    <source>
        <dbReference type="Pfam" id="PF06580"/>
    </source>
</evidence>
<dbReference type="Proteomes" id="UP000323632">
    <property type="component" value="Unassembled WGS sequence"/>
</dbReference>
<dbReference type="AlphaFoldDB" id="A0A5M6CDX0"/>
<feature type="signal peptide" evidence="2">
    <location>
        <begin position="1"/>
        <end position="23"/>
    </location>
</feature>
<dbReference type="SUPFAM" id="SSF63829">
    <property type="entry name" value="Calcium-dependent phosphotriesterase"/>
    <property type="match status" value="2"/>
</dbReference>
<evidence type="ECO:0000256" key="2">
    <source>
        <dbReference type="SAM" id="SignalP"/>
    </source>
</evidence>
<feature type="transmembrane region" description="Helical" evidence="1">
    <location>
        <begin position="728"/>
        <end position="750"/>
    </location>
</feature>
<dbReference type="Gene3D" id="2.130.10.10">
    <property type="entry name" value="YVTN repeat-like/Quinoprotein amine dehydrogenase"/>
    <property type="match status" value="2"/>
</dbReference>
<proteinExistence type="predicted"/>
<gene>
    <name evidence="4" type="ORF">F0919_12555</name>
</gene>